<dbReference type="Gene3D" id="3.40.50.2300">
    <property type="match status" value="1"/>
</dbReference>
<gene>
    <name evidence="13" type="ORF">E0486_12230</name>
</gene>
<dbReference type="AlphaFoldDB" id="A0A4R4DZR1"/>
<dbReference type="InterPro" id="IPR004358">
    <property type="entry name" value="Sig_transdc_His_kin-like_C"/>
</dbReference>
<dbReference type="SMART" id="SM00091">
    <property type="entry name" value="PAS"/>
    <property type="match status" value="1"/>
</dbReference>
<dbReference type="CDD" id="cd00075">
    <property type="entry name" value="HATPase"/>
    <property type="match status" value="1"/>
</dbReference>
<evidence type="ECO:0000256" key="3">
    <source>
        <dbReference type="ARBA" id="ARBA00022553"/>
    </source>
</evidence>
<dbReference type="SUPFAM" id="SSF52172">
    <property type="entry name" value="CheY-like"/>
    <property type="match status" value="1"/>
</dbReference>
<feature type="domain" description="Response regulatory" evidence="11">
    <location>
        <begin position="9"/>
        <end position="126"/>
    </location>
</feature>
<dbReference type="CDD" id="cd00156">
    <property type="entry name" value="REC"/>
    <property type="match status" value="1"/>
</dbReference>
<comment type="catalytic activity">
    <reaction evidence="1">
        <text>ATP + protein L-histidine = ADP + protein N-phospho-L-histidine.</text>
        <dbReference type="EC" id="2.7.13.3"/>
    </reaction>
</comment>
<dbReference type="OrthoDB" id="9806995at2"/>
<keyword evidence="8" id="KW-0902">Two-component regulatory system</keyword>
<dbReference type="PROSITE" id="PS50110">
    <property type="entry name" value="RESPONSE_REGULATORY"/>
    <property type="match status" value="1"/>
</dbReference>
<dbReference type="EC" id="2.7.13.3" evidence="2"/>
<evidence type="ECO:0000256" key="9">
    <source>
        <dbReference type="PROSITE-ProRule" id="PRU00169"/>
    </source>
</evidence>
<dbReference type="NCBIfam" id="TIGR00229">
    <property type="entry name" value="sensory_box"/>
    <property type="match status" value="1"/>
</dbReference>
<keyword evidence="5" id="KW-0547">Nucleotide-binding</keyword>
<dbReference type="InterPro" id="IPR003594">
    <property type="entry name" value="HATPase_dom"/>
</dbReference>
<dbReference type="Gene3D" id="3.30.450.20">
    <property type="entry name" value="PAS domain"/>
    <property type="match status" value="1"/>
</dbReference>
<dbReference type="Pfam" id="PF02518">
    <property type="entry name" value="HATPase_c"/>
    <property type="match status" value="1"/>
</dbReference>
<keyword evidence="6 13" id="KW-0418">Kinase</keyword>
<dbReference type="SUPFAM" id="SSF55785">
    <property type="entry name" value="PYP-like sensor domain (PAS domain)"/>
    <property type="match status" value="1"/>
</dbReference>
<dbReference type="PROSITE" id="PS50112">
    <property type="entry name" value="PAS"/>
    <property type="match status" value="1"/>
</dbReference>
<feature type="domain" description="Histidine kinase" evidence="10">
    <location>
        <begin position="274"/>
        <end position="483"/>
    </location>
</feature>
<comment type="caution">
    <text evidence="13">The sequence shown here is derived from an EMBL/GenBank/DDBJ whole genome shotgun (WGS) entry which is preliminary data.</text>
</comment>
<keyword evidence="3 9" id="KW-0597">Phosphoprotein</keyword>
<dbReference type="InterPro" id="IPR011006">
    <property type="entry name" value="CheY-like_superfamily"/>
</dbReference>
<evidence type="ECO:0000256" key="2">
    <source>
        <dbReference type="ARBA" id="ARBA00012438"/>
    </source>
</evidence>
<dbReference type="PANTHER" id="PTHR43065">
    <property type="entry name" value="SENSOR HISTIDINE KINASE"/>
    <property type="match status" value="1"/>
</dbReference>
<keyword evidence="14" id="KW-1185">Reference proteome</keyword>
<evidence type="ECO:0000313" key="14">
    <source>
        <dbReference type="Proteomes" id="UP000295164"/>
    </source>
</evidence>
<dbReference type="SUPFAM" id="SSF55874">
    <property type="entry name" value="ATPase domain of HSP90 chaperone/DNA topoisomerase II/histidine kinase"/>
    <property type="match status" value="1"/>
</dbReference>
<evidence type="ECO:0000256" key="8">
    <source>
        <dbReference type="ARBA" id="ARBA00023012"/>
    </source>
</evidence>
<dbReference type="SMART" id="SM00387">
    <property type="entry name" value="HATPase_c"/>
    <property type="match status" value="1"/>
</dbReference>
<feature type="domain" description="PAS" evidence="12">
    <location>
        <begin position="139"/>
        <end position="193"/>
    </location>
</feature>
<dbReference type="EMBL" id="SKFH01000020">
    <property type="protein sequence ID" value="TCZ69590.1"/>
    <property type="molecule type" value="Genomic_DNA"/>
</dbReference>
<dbReference type="InterPro" id="IPR000014">
    <property type="entry name" value="PAS"/>
</dbReference>
<dbReference type="SUPFAM" id="SSF47384">
    <property type="entry name" value="Homodimeric domain of signal transducing histidine kinase"/>
    <property type="match status" value="1"/>
</dbReference>
<evidence type="ECO:0000256" key="7">
    <source>
        <dbReference type="ARBA" id="ARBA00022840"/>
    </source>
</evidence>
<dbReference type="SMART" id="SM00448">
    <property type="entry name" value="REC"/>
    <property type="match status" value="1"/>
</dbReference>
<dbReference type="InterPro" id="IPR005467">
    <property type="entry name" value="His_kinase_dom"/>
</dbReference>
<dbReference type="PROSITE" id="PS50109">
    <property type="entry name" value="HIS_KIN"/>
    <property type="match status" value="1"/>
</dbReference>
<proteinExistence type="predicted"/>
<evidence type="ECO:0000256" key="5">
    <source>
        <dbReference type="ARBA" id="ARBA00022741"/>
    </source>
</evidence>
<dbReference type="RefSeq" id="WP_131852469.1">
    <property type="nucleotide sequence ID" value="NZ_SKFH01000020.1"/>
</dbReference>
<evidence type="ECO:0000256" key="1">
    <source>
        <dbReference type="ARBA" id="ARBA00000085"/>
    </source>
</evidence>
<protein>
    <recommendedName>
        <fullName evidence="2">histidine kinase</fullName>
        <ecNumber evidence="2">2.7.13.3</ecNumber>
    </recommendedName>
</protein>
<dbReference type="InterPro" id="IPR035965">
    <property type="entry name" value="PAS-like_dom_sf"/>
</dbReference>
<dbReference type="InterPro" id="IPR001789">
    <property type="entry name" value="Sig_transdc_resp-reg_receiver"/>
</dbReference>
<dbReference type="InterPro" id="IPR003661">
    <property type="entry name" value="HisK_dim/P_dom"/>
</dbReference>
<dbReference type="CDD" id="cd00130">
    <property type="entry name" value="PAS"/>
    <property type="match status" value="1"/>
</dbReference>
<evidence type="ECO:0000259" key="10">
    <source>
        <dbReference type="PROSITE" id="PS50109"/>
    </source>
</evidence>
<dbReference type="Gene3D" id="3.30.565.10">
    <property type="entry name" value="Histidine kinase-like ATPase, C-terminal domain"/>
    <property type="match status" value="1"/>
</dbReference>
<dbReference type="Gene3D" id="1.10.287.130">
    <property type="match status" value="1"/>
</dbReference>
<evidence type="ECO:0000256" key="4">
    <source>
        <dbReference type="ARBA" id="ARBA00022679"/>
    </source>
</evidence>
<accession>A0A4R4DZR1</accession>
<dbReference type="InterPro" id="IPR036097">
    <property type="entry name" value="HisK_dim/P_sf"/>
</dbReference>
<dbReference type="InterPro" id="IPR013656">
    <property type="entry name" value="PAS_4"/>
</dbReference>
<evidence type="ECO:0000259" key="12">
    <source>
        <dbReference type="PROSITE" id="PS50112"/>
    </source>
</evidence>
<sequence>MPSNKPTIRILIIDDDEDDYFITSEYLRQIEEYNLQINWSYKFSDAIEQVQKRQFDIYFVDYRLGAKTGIDFLKEAIRLGCEEPIVLLTGKGNKEIDIEAMQIGATDYLVKTDLNADKLERCIRYALERTSYLKALRANERKYRSIFELSKDVVFIADKDLYFKDVNAATSELLGFGPGELQQRTVYELMADDVEKEQLRRILDEEGEVNDVELEINTANGDRRIFIFTLTAPADAEGNFYYQGLMHDITNMRRAEKANLMVEKLGATGRLVRTLAHEVRNPLNNINMSVEQLVGDETFNEEATLFLDIIQRNSKRIGDLITELLDTSRPTELTFEQSTLQAVIDESIQEALDRITLQHIQLKVRYEEQPCYINANKEKLRIAFLNIIINAVEAMPNDGSGQLEVTITREDDRHITVIRDNGCGIPEENISRLFEPYYTSKRNGMGLGLAATLNILQAHKAQIDVSSVVGQGTTFTISFPDAGNETK</sequence>
<keyword evidence="7" id="KW-0067">ATP-binding</keyword>
<evidence type="ECO:0000259" key="11">
    <source>
        <dbReference type="PROSITE" id="PS50110"/>
    </source>
</evidence>
<keyword evidence="4" id="KW-0808">Transferase</keyword>
<dbReference type="GO" id="GO:0005524">
    <property type="term" value="F:ATP binding"/>
    <property type="evidence" value="ECO:0007669"/>
    <property type="project" value="UniProtKB-KW"/>
</dbReference>
<reference evidence="13 14" key="1">
    <citation type="submission" date="2019-03" db="EMBL/GenBank/DDBJ databases">
        <authorList>
            <person name="Kim M.K.M."/>
        </authorList>
    </citation>
    <scope>NUCLEOTIDE SEQUENCE [LARGE SCALE GENOMIC DNA]</scope>
    <source>
        <strain evidence="13 14">17J68-15</strain>
    </source>
</reference>
<evidence type="ECO:0000256" key="6">
    <source>
        <dbReference type="ARBA" id="ARBA00022777"/>
    </source>
</evidence>
<dbReference type="Proteomes" id="UP000295164">
    <property type="component" value="Unassembled WGS sequence"/>
</dbReference>
<dbReference type="PANTHER" id="PTHR43065:SF10">
    <property type="entry name" value="PEROXIDE STRESS-ACTIVATED HISTIDINE KINASE MAK3"/>
    <property type="match status" value="1"/>
</dbReference>
<dbReference type="Pfam" id="PF08448">
    <property type="entry name" value="PAS_4"/>
    <property type="match status" value="1"/>
</dbReference>
<dbReference type="SMART" id="SM00388">
    <property type="entry name" value="HisKA"/>
    <property type="match status" value="1"/>
</dbReference>
<dbReference type="PRINTS" id="PR00344">
    <property type="entry name" value="BCTRLSENSOR"/>
</dbReference>
<dbReference type="Pfam" id="PF00072">
    <property type="entry name" value="Response_reg"/>
    <property type="match status" value="1"/>
</dbReference>
<dbReference type="GO" id="GO:0000155">
    <property type="term" value="F:phosphorelay sensor kinase activity"/>
    <property type="evidence" value="ECO:0007669"/>
    <property type="project" value="InterPro"/>
</dbReference>
<name>A0A4R4DZR1_9BACT</name>
<organism evidence="13 14">
    <name type="scientific">Flaviaesturariibacter aridisoli</name>
    <dbReference type="NCBI Taxonomy" id="2545761"/>
    <lineage>
        <taxon>Bacteria</taxon>
        <taxon>Pseudomonadati</taxon>
        <taxon>Bacteroidota</taxon>
        <taxon>Chitinophagia</taxon>
        <taxon>Chitinophagales</taxon>
        <taxon>Chitinophagaceae</taxon>
        <taxon>Flaviaestuariibacter</taxon>
    </lineage>
</organism>
<evidence type="ECO:0000313" key="13">
    <source>
        <dbReference type="EMBL" id="TCZ69590.1"/>
    </source>
</evidence>
<dbReference type="InterPro" id="IPR036890">
    <property type="entry name" value="HATPase_C_sf"/>
</dbReference>
<dbReference type="Pfam" id="PF00512">
    <property type="entry name" value="HisKA"/>
    <property type="match status" value="1"/>
</dbReference>
<feature type="modified residue" description="4-aspartylphosphate" evidence="9">
    <location>
        <position position="61"/>
    </location>
</feature>
<dbReference type="CDD" id="cd00082">
    <property type="entry name" value="HisKA"/>
    <property type="match status" value="1"/>
</dbReference>